<dbReference type="PANTHER" id="PTHR47189">
    <property type="entry name" value="MHC CLASS II TRANSACTIVATOR"/>
    <property type="match status" value="1"/>
</dbReference>
<dbReference type="PROSITE" id="PS51450">
    <property type="entry name" value="LRR"/>
    <property type="match status" value="1"/>
</dbReference>
<dbReference type="SUPFAM" id="SSF52540">
    <property type="entry name" value="P-loop containing nucleoside triphosphate hydrolases"/>
    <property type="match status" value="1"/>
</dbReference>
<dbReference type="GO" id="GO:0045348">
    <property type="term" value="P:positive regulation of MHC class II biosynthetic process"/>
    <property type="evidence" value="ECO:0007669"/>
    <property type="project" value="TreeGrafter"/>
</dbReference>
<dbReference type="PROSITE" id="PS50837">
    <property type="entry name" value="NACHT"/>
    <property type="match status" value="1"/>
</dbReference>
<evidence type="ECO:0000259" key="5">
    <source>
        <dbReference type="PROSITE" id="PS50837"/>
    </source>
</evidence>
<dbReference type="Proteomes" id="UP000695026">
    <property type="component" value="Unplaced"/>
</dbReference>
<dbReference type="InterPro" id="IPR008095">
    <property type="entry name" value="MHC_II_transact"/>
</dbReference>
<accession>A0A9F3QTR5</accession>
<evidence type="ECO:0000313" key="6">
    <source>
        <dbReference type="Proteomes" id="UP000695026"/>
    </source>
</evidence>
<dbReference type="SMART" id="SM00368">
    <property type="entry name" value="LRR_RI"/>
    <property type="match status" value="3"/>
</dbReference>
<dbReference type="InterPro" id="IPR032675">
    <property type="entry name" value="LRR_dom_sf"/>
</dbReference>
<dbReference type="InterPro" id="IPR001611">
    <property type="entry name" value="Leu-rich_rpt"/>
</dbReference>
<dbReference type="PRINTS" id="PR01719">
    <property type="entry name" value="MHCIIACTVATR"/>
</dbReference>
<dbReference type="OrthoDB" id="120976at2759"/>
<dbReference type="Gene3D" id="3.40.50.300">
    <property type="entry name" value="P-loop containing nucleotide triphosphate hydrolases"/>
    <property type="match status" value="1"/>
</dbReference>
<protein>
    <submittedName>
        <fullName evidence="7">MHC class II transactivator isoform X1</fullName>
    </submittedName>
</protein>
<dbReference type="AlphaFoldDB" id="A0A9F3QTR5"/>
<dbReference type="Pfam" id="PF05729">
    <property type="entry name" value="NACHT"/>
    <property type="match status" value="1"/>
</dbReference>
<dbReference type="CTD" id="4261"/>
<evidence type="ECO:0000256" key="3">
    <source>
        <dbReference type="ARBA" id="ARBA00022741"/>
    </source>
</evidence>
<dbReference type="GO" id="GO:0005524">
    <property type="term" value="F:ATP binding"/>
    <property type="evidence" value="ECO:0007669"/>
    <property type="project" value="UniProtKB-KW"/>
</dbReference>
<dbReference type="FunFam" id="3.40.50.300:FF:001028">
    <property type="entry name" value="Class II major histocompatibility complex transactivator"/>
    <property type="match status" value="1"/>
</dbReference>
<evidence type="ECO:0000313" key="7">
    <source>
        <dbReference type="RefSeq" id="XP_015744618.2"/>
    </source>
</evidence>
<proteinExistence type="predicted"/>
<gene>
    <name evidence="7" type="primary">CIITA</name>
</gene>
<sequence>MNIFKAILPEVREILSNASALQVQTFLEYMLGEGIISNEYYQTLLYEKDTDDLARKIALTLLGKQAEQLNSTGLSCLQLSGNPRGNAKNGAVSLRTRNLTDDVTPARIPPETLCEVHPSFLGKLTEEMAEAPPVQATEVISDDQDNPEVFYTVERDESGEVVCLCSDMGEAYDKIAALAEYLLKDQQDAPVDEHFESLFSDVAAAEGSRGCTEAPDAKRQKLALSPALCIVSGDPVTVPLSPDQEGTISPSDFRVQILVAAVGPAGKPPEAFGSSANPELWCFPRHMSNIQMIFTFENAQDPPLPPGPPTSPELVRAFCKRMKDHFRRECQSGPRQLLGDLYLDGDLVQHRPDSRSGRSADLRFCNPGEKWEAPVERSKLFQMPGKNDLGSRVIVVLGKAGMGKSLLVQKICLDWANGQIAQFDFVFQFDCRRLTLLHGTYHDLKPLLLDSLGGLCEGVDEVYELMLKNPERVLLLFDGVGELKDPDGFPSGSGSPSHRKAHGIGIILAALFQKKLLNGCTLLLTARPKARLPQYFPRVDTVLEVVGFSVEQASLYLARYFEGSSHWDQKVNLIKTSPYLFSHCYNPGLCQFICGAIFEMRGEELPSTLTGLFVRFLLHKLASSRANSAASDYQNITALAEVSWSLGQRCQNALLSDQFPSVDVKEFALKTGLMVEERGVYVFSNFGIQNFLVALHLTLAKEIKGKKLTKYLGLGSKSRKFLSSWGLVPHFLSGLLFFKDDLSSSFLFGKEGELDTEKMITKKQRSLSRFIRKVSIRDLRPDKLLELLHCVHETEDQYLLNHLVLELRPDLSFLGSPLTPSDVDVLHSVLRRSSKEFALDLRGSCLHLDGLRRLIDLKNVTKFRVPLDEAVELWRHLWEIKERKPLQTAMEKFLVVSFRAKTMKDVDSLLSLVQLQREMVESREDSGGSSSHLIPAIAGLLQLEFSLGPSCALEGFQKLAESLVAFPALRHLDLDSPEENEIGDEGMKFLSCILPCLASLEMLNLSRNKITDLGTEPLARALPSLPLLKTLSLYKNNIGDAGAERFAEMLPQMSALRVLDLHCNTISAAGAQRLTDRLRRCPRIQSVALWNPTIPHGVLDHLQQLDSRIRRF</sequence>
<evidence type="ECO:0000256" key="1">
    <source>
        <dbReference type="ARBA" id="ARBA00022614"/>
    </source>
</evidence>
<dbReference type="GO" id="GO:0045345">
    <property type="term" value="P:positive regulation of MHC class I biosynthetic process"/>
    <property type="evidence" value="ECO:0007669"/>
    <property type="project" value="TreeGrafter"/>
</dbReference>
<keyword evidence="3" id="KW-0547">Nucleotide-binding</keyword>
<dbReference type="KEGG" id="pbi:103068016"/>
<dbReference type="SUPFAM" id="SSF52047">
    <property type="entry name" value="RNI-like"/>
    <property type="match status" value="1"/>
</dbReference>
<dbReference type="InterPro" id="IPR007111">
    <property type="entry name" value="NACHT_NTPase"/>
</dbReference>
<dbReference type="RefSeq" id="XP_015744618.2">
    <property type="nucleotide sequence ID" value="XM_015889132.2"/>
</dbReference>
<evidence type="ECO:0000256" key="2">
    <source>
        <dbReference type="ARBA" id="ARBA00022737"/>
    </source>
</evidence>
<dbReference type="GO" id="GO:0045944">
    <property type="term" value="P:positive regulation of transcription by RNA polymerase II"/>
    <property type="evidence" value="ECO:0007669"/>
    <property type="project" value="TreeGrafter"/>
</dbReference>
<keyword evidence="4" id="KW-0067">ATP-binding</keyword>
<reference evidence="7" key="1">
    <citation type="submission" date="2025-08" db="UniProtKB">
        <authorList>
            <consortium name="RefSeq"/>
        </authorList>
    </citation>
    <scope>IDENTIFICATION</scope>
    <source>
        <tissue evidence="7">Liver</tissue>
    </source>
</reference>
<dbReference type="InterPro" id="IPR027417">
    <property type="entry name" value="P-loop_NTPase"/>
</dbReference>
<organism evidence="6 7">
    <name type="scientific">Python bivittatus</name>
    <name type="common">Burmese python</name>
    <name type="synonym">Python molurus bivittatus</name>
    <dbReference type="NCBI Taxonomy" id="176946"/>
    <lineage>
        <taxon>Eukaryota</taxon>
        <taxon>Metazoa</taxon>
        <taxon>Chordata</taxon>
        <taxon>Craniata</taxon>
        <taxon>Vertebrata</taxon>
        <taxon>Euteleostomi</taxon>
        <taxon>Lepidosauria</taxon>
        <taxon>Squamata</taxon>
        <taxon>Bifurcata</taxon>
        <taxon>Unidentata</taxon>
        <taxon>Episquamata</taxon>
        <taxon>Toxicofera</taxon>
        <taxon>Serpentes</taxon>
        <taxon>Henophidia</taxon>
        <taxon>Pythonidae</taxon>
        <taxon>Python</taxon>
    </lineage>
</organism>
<keyword evidence="1" id="KW-0433">Leucine-rich repeat</keyword>
<dbReference type="PANTHER" id="PTHR47189:SF1">
    <property type="entry name" value="MHC CLASS II TRANSACTIVATOR"/>
    <property type="match status" value="1"/>
</dbReference>
<name>A0A9F3QTR5_PYTBI</name>
<dbReference type="OMA" id="KTMLIFD"/>
<evidence type="ECO:0000256" key="4">
    <source>
        <dbReference type="ARBA" id="ARBA00022840"/>
    </source>
</evidence>
<dbReference type="Gene3D" id="3.80.10.10">
    <property type="entry name" value="Ribonuclease Inhibitor"/>
    <property type="match status" value="1"/>
</dbReference>
<feature type="domain" description="NACHT" evidence="5">
    <location>
        <begin position="392"/>
        <end position="534"/>
    </location>
</feature>
<dbReference type="GeneID" id="103068016"/>
<keyword evidence="6" id="KW-1185">Reference proteome</keyword>
<keyword evidence="2" id="KW-0677">Repeat</keyword>
<dbReference type="Pfam" id="PF13516">
    <property type="entry name" value="LRR_6"/>
    <property type="match status" value="2"/>
</dbReference>